<proteinExistence type="predicted"/>
<dbReference type="GO" id="GO:0008703">
    <property type="term" value="F:5-amino-6-(5-phosphoribosylamino)uracil reductase activity"/>
    <property type="evidence" value="ECO:0007669"/>
    <property type="project" value="InterPro"/>
</dbReference>
<dbReference type="Gene3D" id="3.40.430.10">
    <property type="entry name" value="Dihydrofolate Reductase, subunit A"/>
    <property type="match status" value="1"/>
</dbReference>
<name>A0A502CMC2_9MICO</name>
<dbReference type="SUPFAM" id="SSF53597">
    <property type="entry name" value="Dihydrofolate reductase-like"/>
    <property type="match status" value="1"/>
</dbReference>
<evidence type="ECO:0000313" key="2">
    <source>
        <dbReference type="EMBL" id="TPG12916.1"/>
    </source>
</evidence>
<dbReference type="RefSeq" id="WP_140743829.1">
    <property type="nucleotide sequence ID" value="NZ_RCZM01000008.1"/>
</dbReference>
<dbReference type="PANTHER" id="PTHR38011:SF12">
    <property type="entry name" value="BIFUNCTIONAL DEAMINASE-REDUCTASE DOMAIN PROTEIN"/>
    <property type="match status" value="1"/>
</dbReference>
<dbReference type="GO" id="GO:0009231">
    <property type="term" value="P:riboflavin biosynthetic process"/>
    <property type="evidence" value="ECO:0007669"/>
    <property type="project" value="InterPro"/>
</dbReference>
<dbReference type="InterPro" id="IPR002734">
    <property type="entry name" value="RibDG_C"/>
</dbReference>
<keyword evidence="3" id="KW-1185">Reference proteome</keyword>
<organism evidence="2 3">
    <name type="scientific">Pedococcus bigeumensis</name>
    <dbReference type="NCBI Taxonomy" id="433644"/>
    <lineage>
        <taxon>Bacteria</taxon>
        <taxon>Bacillati</taxon>
        <taxon>Actinomycetota</taxon>
        <taxon>Actinomycetes</taxon>
        <taxon>Micrococcales</taxon>
        <taxon>Intrasporangiaceae</taxon>
        <taxon>Pedococcus</taxon>
    </lineage>
</organism>
<dbReference type="PANTHER" id="PTHR38011">
    <property type="entry name" value="DIHYDROFOLATE REDUCTASE FAMILY PROTEIN (AFU_ORTHOLOGUE AFUA_8G06820)"/>
    <property type="match status" value="1"/>
</dbReference>
<dbReference type="EMBL" id="RCZM01000008">
    <property type="protein sequence ID" value="TPG12916.1"/>
    <property type="molecule type" value="Genomic_DNA"/>
</dbReference>
<dbReference type="Pfam" id="PF01872">
    <property type="entry name" value="RibD_C"/>
    <property type="match status" value="1"/>
</dbReference>
<dbReference type="OrthoDB" id="3820697at2"/>
<evidence type="ECO:0000259" key="1">
    <source>
        <dbReference type="Pfam" id="PF01872"/>
    </source>
</evidence>
<feature type="domain" description="Bacterial bifunctional deaminase-reductase C-terminal" evidence="1">
    <location>
        <begin position="4"/>
        <end position="189"/>
    </location>
</feature>
<dbReference type="InterPro" id="IPR050765">
    <property type="entry name" value="Riboflavin_Biosynth_HTPR"/>
</dbReference>
<reference evidence="2 3" key="1">
    <citation type="journal article" date="2019" name="Environ. Microbiol.">
        <title>Species interactions and distinct microbial communities in high Arctic permafrost affected cryosols are associated with the CH4 and CO2 gas fluxes.</title>
        <authorList>
            <person name="Altshuler I."/>
            <person name="Hamel J."/>
            <person name="Turney S."/>
            <person name="Magnuson E."/>
            <person name="Levesque R."/>
            <person name="Greer C."/>
            <person name="Whyte L.G."/>
        </authorList>
    </citation>
    <scope>NUCLEOTIDE SEQUENCE [LARGE SCALE GENOMIC DNA]</scope>
    <source>
        <strain evidence="2 3">S9.3A</strain>
    </source>
</reference>
<dbReference type="InterPro" id="IPR024072">
    <property type="entry name" value="DHFR-like_dom_sf"/>
</dbReference>
<evidence type="ECO:0000313" key="3">
    <source>
        <dbReference type="Proteomes" id="UP000317722"/>
    </source>
</evidence>
<accession>A0A502CMC2</accession>
<gene>
    <name evidence="2" type="ORF">EAH86_19445</name>
</gene>
<dbReference type="AlphaFoldDB" id="A0A502CMC2"/>
<comment type="caution">
    <text evidence="2">The sequence shown here is derived from an EMBL/GenBank/DDBJ whole genome shotgun (WGS) entry which is preliminary data.</text>
</comment>
<protein>
    <submittedName>
        <fullName evidence="2">Dihydrofolate reductase</fullName>
    </submittedName>
</protein>
<dbReference type="Proteomes" id="UP000317722">
    <property type="component" value="Unassembled WGS sequence"/>
</dbReference>
<sequence length="202" mass="21401">MSKVGASITMSVDGYITGPDDGPGKGLGEGGERLHYWVFGGPWAYDAEPGSQPGSDLGGVEKEWMDAAFARMGAAVAGRWMYEAAGHWGDQNPWGVPTFIVTHRPEEQPEGDAFVFVDGVVEAIDRAKAAAGDKDVAISGGADIIRQALAAGLVDELSIVVAPLILGGGKRLFEGFEQDIELTHLGVRQSEHATFIDYAVKQ</sequence>